<protein>
    <submittedName>
        <fullName evidence="1">1469_t:CDS:1</fullName>
    </submittedName>
</protein>
<name>A0A9N9B6T2_9GLOM</name>
<accession>A0A9N9B6T2</accession>
<organism evidence="1 2">
    <name type="scientific">Dentiscutata erythropus</name>
    <dbReference type="NCBI Taxonomy" id="1348616"/>
    <lineage>
        <taxon>Eukaryota</taxon>
        <taxon>Fungi</taxon>
        <taxon>Fungi incertae sedis</taxon>
        <taxon>Mucoromycota</taxon>
        <taxon>Glomeromycotina</taxon>
        <taxon>Glomeromycetes</taxon>
        <taxon>Diversisporales</taxon>
        <taxon>Gigasporaceae</taxon>
        <taxon>Dentiscutata</taxon>
    </lineage>
</organism>
<comment type="caution">
    <text evidence="1">The sequence shown here is derived from an EMBL/GenBank/DDBJ whole genome shotgun (WGS) entry which is preliminary data.</text>
</comment>
<sequence length="92" mass="10673">MSTIVENCLNDVELDVEDTNNNSLIVAKSSKEAFYNKMMIDKEIFDDNEASDYNRENIFNYNEEMFDEGIVDIEIVNQGAFDKMVDDEGWIN</sequence>
<evidence type="ECO:0000313" key="1">
    <source>
        <dbReference type="EMBL" id="CAG8557591.1"/>
    </source>
</evidence>
<dbReference type="Proteomes" id="UP000789405">
    <property type="component" value="Unassembled WGS sequence"/>
</dbReference>
<dbReference type="EMBL" id="CAJVPY010002347">
    <property type="protein sequence ID" value="CAG8557591.1"/>
    <property type="molecule type" value="Genomic_DNA"/>
</dbReference>
<proteinExistence type="predicted"/>
<reference evidence="1" key="1">
    <citation type="submission" date="2021-06" db="EMBL/GenBank/DDBJ databases">
        <authorList>
            <person name="Kallberg Y."/>
            <person name="Tangrot J."/>
            <person name="Rosling A."/>
        </authorList>
    </citation>
    <scope>NUCLEOTIDE SEQUENCE</scope>
    <source>
        <strain evidence="1">MA453B</strain>
    </source>
</reference>
<dbReference type="OrthoDB" id="10592603at2759"/>
<keyword evidence="2" id="KW-1185">Reference proteome</keyword>
<dbReference type="AlphaFoldDB" id="A0A9N9B6T2"/>
<evidence type="ECO:0000313" key="2">
    <source>
        <dbReference type="Proteomes" id="UP000789405"/>
    </source>
</evidence>
<gene>
    <name evidence="1" type="ORF">DERYTH_LOCUS5575</name>
</gene>